<feature type="transmembrane region" description="Helical" evidence="11">
    <location>
        <begin position="361"/>
        <end position="384"/>
    </location>
</feature>
<dbReference type="PANTHER" id="PTHR32468:SF164">
    <property type="entry name" value="OS05G0485000 PROTEIN"/>
    <property type="match status" value="1"/>
</dbReference>
<feature type="domain" description="Cation/H(+) antiporter C-terminal" evidence="14">
    <location>
        <begin position="648"/>
        <end position="800"/>
    </location>
</feature>
<dbReference type="GO" id="GO:0006885">
    <property type="term" value="P:regulation of pH"/>
    <property type="evidence" value="ECO:0007669"/>
    <property type="project" value="TreeGrafter"/>
</dbReference>
<evidence type="ECO:0000256" key="4">
    <source>
        <dbReference type="ARBA" id="ARBA00022538"/>
    </source>
</evidence>
<dbReference type="FunFam" id="1.20.1530.20:FF:000003">
    <property type="entry name" value="Cation/H(+) antiporter 15"/>
    <property type="match status" value="1"/>
</dbReference>
<feature type="transmembrane region" description="Helical" evidence="11">
    <location>
        <begin position="1036"/>
        <end position="1054"/>
    </location>
</feature>
<evidence type="ECO:0000256" key="11">
    <source>
        <dbReference type="SAM" id="Phobius"/>
    </source>
</evidence>
<dbReference type="Pfam" id="PF00999">
    <property type="entry name" value="Na_H_Exchanger"/>
    <property type="match status" value="2"/>
</dbReference>
<dbReference type="GO" id="GO:1902600">
    <property type="term" value="P:proton transmembrane transport"/>
    <property type="evidence" value="ECO:0007669"/>
    <property type="project" value="InterPro"/>
</dbReference>
<name>A0AAN7K915_TRANT</name>
<feature type="transmembrane region" description="Helical" evidence="11">
    <location>
        <begin position="175"/>
        <end position="196"/>
    </location>
</feature>
<evidence type="ECO:0000256" key="9">
    <source>
        <dbReference type="ARBA" id="ARBA00023136"/>
    </source>
</evidence>
<feature type="transmembrane region" description="Helical" evidence="11">
    <location>
        <begin position="42"/>
        <end position="63"/>
    </location>
</feature>
<evidence type="ECO:0000259" key="12">
    <source>
        <dbReference type="Pfam" id="PF00999"/>
    </source>
</evidence>
<keyword evidence="6" id="KW-0630">Potassium</keyword>
<evidence type="ECO:0000256" key="5">
    <source>
        <dbReference type="ARBA" id="ARBA00022692"/>
    </source>
</evidence>
<dbReference type="PANTHER" id="PTHR32468">
    <property type="entry name" value="CATION/H + ANTIPORTER"/>
    <property type="match status" value="1"/>
</dbReference>
<dbReference type="EMBL" id="JAXQNO010000024">
    <property type="protein sequence ID" value="KAK4762384.1"/>
    <property type="molecule type" value="Genomic_DNA"/>
</dbReference>
<keyword evidence="9 11" id="KW-0472">Membrane</keyword>
<dbReference type="InterPro" id="IPR057291">
    <property type="entry name" value="CHX17_2nd"/>
</dbReference>
<feature type="domain" description="Cation/H(+) antiporter C-terminal" evidence="14">
    <location>
        <begin position="1310"/>
        <end position="1456"/>
    </location>
</feature>
<feature type="transmembrane region" description="Helical" evidence="11">
    <location>
        <begin position="75"/>
        <end position="96"/>
    </location>
</feature>
<keyword evidence="3" id="KW-0050">Antiport</keyword>
<keyword evidence="5 11" id="KW-0812">Transmembrane</keyword>
<dbReference type="InterPro" id="IPR050794">
    <property type="entry name" value="CPA2_transporter"/>
</dbReference>
<feature type="transmembrane region" description="Helical" evidence="11">
    <location>
        <begin position="1004"/>
        <end position="1024"/>
    </location>
</feature>
<dbReference type="Gene3D" id="1.20.1530.20">
    <property type="match status" value="3"/>
</dbReference>
<proteinExistence type="inferred from homology"/>
<dbReference type="Proteomes" id="UP001346149">
    <property type="component" value="Unassembled WGS sequence"/>
</dbReference>
<comment type="caution">
    <text evidence="15">The sequence shown here is derived from an EMBL/GenBank/DDBJ whole genome shotgun (WGS) entry which is preliminary data.</text>
</comment>
<feature type="transmembrane region" description="Helical" evidence="11">
    <location>
        <begin position="1098"/>
        <end position="1116"/>
    </location>
</feature>
<comment type="similarity">
    <text evidence="10">Belongs to the monovalent cation:proton antiporter 2 (CPA2) transporter (TC 2.A.37) family. CHX (TC 2.A.37.4) subfamily.</text>
</comment>
<feature type="domain" description="Cation/H(+) antiporter central" evidence="13">
    <location>
        <begin position="500"/>
        <end position="625"/>
    </location>
</feature>
<dbReference type="Pfam" id="PF23256">
    <property type="entry name" value="CHX17_2nd"/>
    <property type="match status" value="2"/>
</dbReference>
<feature type="transmembrane region" description="Helical" evidence="11">
    <location>
        <begin position="1066"/>
        <end position="1086"/>
    </location>
</feature>
<organism evidence="15 16">
    <name type="scientific">Trapa natans</name>
    <name type="common">Water chestnut</name>
    <dbReference type="NCBI Taxonomy" id="22666"/>
    <lineage>
        <taxon>Eukaryota</taxon>
        <taxon>Viridiplantae</taxon>
        <taxon>Streptophyta</taxon>
        <taxon>Embryophyta</taxon>
        <taxon>Tracheophyta</taxon>
        <taxon>Spermatophyta</taxon>
        <taxon>Magnoliopsida</taxon>
        <taxon>eudicotyledons</taxon>
        <taxon>Gunneridae</taxon>
        <taxon>Pentapetalae</taxon>
        <taxon>rosids</taxon>
        <taxon>malvids</taxon>
        <taxon>Myrtales</taxon>
        <taxon>Lythraceae</taxon>
        <taxon>Trapa</taxon>
    </lineage>
</organism>
<comment type="subcellular location">
    <subcellularLocation>
        <location evidence="1">Membrane</location>
        <topology evidence="1">Multi-pass membrane protein</topology>
    </subcellularLocation>
</comment>
<feature type="transmembrane region" description="Helical" evidence="11">
    <location>
        <begin position="245"/>
        <end position="267"/>
    </location>
</feature>
<feature type="domain" description="Cation/H+ exchanger transmembrane" evidence="12">
    <location>
        <begin position="901"/>
        <end position="1116"/>
    </location>
</feature>
<feature type="transmembrane region" description="Helical" evidence="11">
    <location>
        <begin position="869"/>
        <end position="892"/>
    </location>
</feature>
<feature type="transmembrane region" description="Helical" evidence="11">
    <location>
        <begin position="140"/>
        <end position="163"/>
    </location>
</feature>
<accession>A0AAN7K915</accession>
<dbReference type="GO" id="GO:0016020">
    <property type="term" value="C:membrane"/>
    <property type="evidence" value="ECO:0007669"/>
    <property type="project" value="UniProtKB-SubCell"/>
</dbReference>
<feature type="transmembrane region" description="Helical" evidence="11">
    <location>
        <begin position="421"/>
        <end position="444"/>
    </location>
</feature>
<sequence length="1458" mass="161168">MLQQVHILMDQNDDGEGSDVSYTCQLVSAINSRGIWYGDNPFSFTVPLLLLQLSLIFLFTRSIHHLLKRFSQPCIVSQILGGAILGPSVLGLSSSFANQVFPTKSRGAFDTFALFGFMLFVFLVGVKIDPFIIFKSGKRTVVIGTLCFFIPYTLTSFLAFLLSHYLTLDRNISKALYLIIDMLSMTAFPVVACFLAELKILNSEIGRLASSSSMICDVCHWSILTLNFVIGMALEKSFKTTSGSILSIVLLVGLIVFGIRPAALWAIRRTPEGKPVKEIYVISLIIALLLCGFTAQAIGFNAFIVSFLLGLVIPDGPPLGATLVERLDCFVSVVLMPLFFTICGLKMNVFSIKSFENFGIILLIFLSSFIGKLLGVVTPALLLRMPLRDAFSLGLIMNSKGIIELAFLNSWKMSKVMNEECFSIAVISLVALTGVISPIVKILYDPSKRFVAYKRRTILHNKKDAELRVLACVHGEDNVLAMVKLLEASNPTKQSPISLCVLHLVNLVGRSSSLLIPCLPRDDYKHGSSYQGQNRSERIFNKFRKMEETNQGFLMLHFYKGISPYATMHNDVCSLALEKRITLIIIPFHKQFTPWGKVESIRAFRHLNRNVLDKAPCSVGILIDHNSRKKYRYQPQKNHSSSYYNYRVAALFFGGADDREALAYVRRMSQNSHVLITIIRFICGTMEIAGGSSSSKMLDAEILEDIGFSNNTSSDKTRNERVSYQEEEVMGRQDVMSVFKSMEGCYYDLVVVGKRHGDSELMQELRSCSDRVELGAVADMLATDQYLGGGSLILVIQQQTRAGIILGPSLLGRNQVFRKTLFPEFNEEESHAQEISDALEIVGLSMFLFLTGVKMDLSMLMRVGQKSWAMAATTLIFPLIVGGVTLVVHSVMHNPAQEDIFISFALSSAGLTPLMAYKNIFIIIGFLLSMALVFHPAMKWIIKHTPEGRPVKDIYLHGIVFLAFASALLSKSAGQTILLGPFILGLAVPDGPQLGAVLVNRLNSFFSGILLPIYVTVSVAKANLGDLASRPHMIPFEIFLIFIVFLAKLLGSILPPLICKMPFKDSMALALILSSDGIIELGSYRFLHDQKHIDGRGYALAVVIVLVSASLTPILVRKLVDSSRKMGGYQTRNVMHLKPDMELPVVTCIHKSDDIASTIGVLSYLNPSRESPIGVNAIHLIKLVGQATPVLISHQQQRKIVGKSYSDEVILAFTNYARNNMGAINLNLFTAISPPKLMYEDVCHIALDKLSSLIILPYHCRWSNGKVESRDSHIRTLNVAMLQRAPCSVGILVDRGHLAQGADIKPQFHVGMFYIGGGDDMETLALGRRMARDPGLVLTVVHLCEKVDHEEGADGTLRLDEVMNDEVLGDLSTNEAGPNVRYRREMVRDGPETALLVRTIANEFDLVMVGRRCGIECTQTSGLADWIDVTELGVLGDLLASPDLHTDASVLVVQQQQK</sequence>
<evidence type="ECO:0000313" key="16">
    <source>
        <dbReference type="Proteomes" id="UP001346149"/>
    </source>
</evidence>
<feature type="transmembrane region" description="Helical" evidence="11">
    <location>
        <begin position="108"/>
        <end position="128"/>
    </location>
</feature>
<dbReference type="InterPro" id="IPR038770">
    <property type="entry name" value="Na+/solute_symporter_sf"/>
</dbReference>
<evidence type="ECO:0000259" key="14">
    <source>
        <dbReference type="Pfam" id="PF23259"/>
    </source>
</evidence>
<feature type="transmembrane region" description="Helical" evidence="11">
    <location>
        <begin position="920"/>
        <end position="942"/>
    </location>
</feature>
<keyword evidence="8" id="KW-0406">Ion transport</keyword>
<dbReference type="InterPro" id="IPR006153">
    <property type="entry name" value="Cation/H_exchanger_TM"/>
</dbReference>
<feature type="domain" description="Cation/H+ exchanger transmembrane" evidence="12">
    <location>
        <begin position="58"/>
        <end position="441"/>
    </location>
</feature>
<evidence type="ECO:0000256" key="6">
    <source>
        <dbReference type="ARBA" id="ARBA00022958"/>
    </source>
</evidence>
<feature type="transmembrane region" description="Helical" evidence="11">
    <location>
        <begin position="330"/>
        <end position="349"/>
    </location>
</feature>
<evidence type="ECO:0000256" key="3">
    <source>
        <dbReference type="ARBA" id="ARBA00022449"/>
    </source>
</evidence>
<feature type="transmembrane region" description="Helical" evidence="11">
    <location>
        <begin position="208"/>
        <end position="233"/>
    </location>
</feature>
<evidence type="ECO:0000256" key="2">
    <source>
        <dbReference type="ARBA" id="ARBA00022448"/>
    </source>
</evidence>
<feature type="transmembrane region" description="Helical" evidence="11">
    <location>
        <begin position="954"/>
        <end position="984"/>
    </location>
</feature>
<dbReference type="GO" id="GO:0012505">
    <property type="term" value="C:endomembrane system"/>
    <property type="evidence" value="ECO:0007669"/>
    <property type="project" value="TreeGrafter"/>
</dbReference>
<evidence type="ECO:0000256" key="1">
    <source>
        <dbReference type="ARBA" id="ARBA00004141"/>
    </source>
</evidence>
<feature type="transmembrane region" description="Helical" evidence="11">
    <location>
        <begin position="279"/>
        <end position="310"/>
    </location>
</feature>
<gene>
    <name evidence="15" type="ORF">SAY86_008152</name>
</gene>
<evidence type="ECO:0000256" key="10">
    <source>
        <dbReference type="ARBA" id="ARBA00038341"/>
    </source>
</evidence>
<evidence type="ECO:0000256" key="8">
    <source>
        <dbReference type="ARBA" id="ARBA00023065"/>
    </source>
</evidence>
<keyword evidence="4" id="KW-0633">Potassium transport</keyword>
<keyword evidence="16" id="KW-1185">Reference proteome</keyword>
<evidence type="ECO:0000313" key="15">
    <source>
        <dbReference type="EMBL" id="KAK4762384.1"/>
    </source>
</evidence>
<evidence type="ECO:0000256" key="7">
    <source>
        <dbReference type="ARBA" id="ARBA00022989"/>
    </source>
</evidence>
<reference evidence="15 16" key="1">
    <citation type="journal article" date="2023" name="Hortic Res">
        <title>Pangenome of water caltrop reveals structural variations and asymmetric subgenome divergence after allopolyploidization.</title>
        <authorList>
            <person name="Zhang X."/>
            <person name="Chen Y."/>
            <person name="Wang L."/>
            <person name="Yuan Y."/>
            <person name="Fang M."/>
            <person name="Shi L."/>
            <person name="Lu R."/>
            <person name="Comes H.P."/>
            <person name="Ma Y."/>
            <person name="Chen Y."/>
            <person name="Huang G."/>
            <person name="Zhou Y."/>
            <person name="Zheng Z."/>
            <person name="Qiu Y."/>
        </authorList>
    </citation>
    <scope>NUCLEOTIDE SEQUENCE [LARGE SCALE GENOMIC DNA]</scope>
    <source>
        <strain evidence="15">F231</strain>
    </source>
</reference>
<protein>
    <submittedName>
        <fullName evidence="15">Uncharacterized protein</fullName>
    </submittedName>
</protein>
<feature type="domain" description="Cation/H(+) antiporter central" evidence="13">
    <location>
        <begin position="1176"/>
        <end position="1297"/>
    </location>
</feature>
<keyword evidence="2" id="KW-0813">Transport</keyword>
<dbReference type="GO" id="GO:0006813">
    <property type="term" value="P:potassium ion transport"/>
    <property type="evidence" value="ECO:0007669"/>
    <property type="project" value="UniProtKB-KW"/>
</dbReference>
<dbReference type="InterPro" id="IPR057290">
    <property type="entry name" value="CHX17_C"/>
</dbReference>
<keyword evidence="7 11" id="KW-1133">Transmembrane helix</keyword>
<dbReference type="Pfam" id="PF23259">
    <property type="entry name" value="CHX17_C"/>
    <property type="match status" value="2"/>
</dbReference>
<evidence type="ECO:0000259" key="13">
    <source>
        <dbReference type="Pfam" id="PF23256"/>
    </source>
</evidence>
<dbReference type="GO" id="GO:0015297">
    <property type="term" value="F:antiporter activity"/>
    <property type="evidence" value="ECO:0007669"/>
    <property type="project" value="UniProtKB-KW"/>
</dbReference>